<dbReference type="Gene3D" id="3.40.980.10">
    <property type="entry name" value="MoaB/Mog-like domain"/>
    <property type="match status" value="1"/>
</dbReference>
<name>A0ABQ1ZN84_9BACL</name>
<evidence type="ECO:0000256" key="4">
    <source>
        <dbReference type="ARBA" id="ARBA00015262"/>
    </source>
</evidence>
<gene>
    <name evidence="8" type="ORF">GCM10007362_05400</name>
</gene>
<dbReference type="SMART" id="SM00852">
    <property type="entry name" value="MoCF_biosynth"/>
    <property type="match status" value="1"/>
</dbReference>
<dbReference type="Proteomes" id="UP000605427">
    <property type="component" value="Unassembled WGS sequence"/>
</dbReference>
<comment type="pathway">
    <text evidence="2 6">Cofactor biosynthesis; molybdopterin biosynthesis.</text>
</comment>
<comment type="caution">
    <text evidence="8">The sequence shown here is derived from an EMBL/GenBank/DDBJ whole genome shotgun (WGS) entry which is preliminary data.</text>
</comment>
<evidence type="ECO:0000256" key="1">
    <source>
        <dbReference type="ARBA" id="ARBA00003487"/>
    </source>
</evidence>
<dbReference type="PANTHER" id="PTHR43232">
    <property type="entry name" value="MOLYBDENUM COFACTOR BIOSYNTHESIS PROTEIN B"/>
    <property type="match status" value="1"/>
</dbReference>
<dbReference type="PROSITE" id="PS01078">
    <property type="entry name" value="MOCF_BIOSYNTHESIS_1"/>
    <property type="match status" value="1"/>
</dbReference>
<dbReference type="Pfam" id="PF00994">
    <property type="entry name" value="MoCF_biosynth"/>
    <property type="match status" value="1"/>
</dbReference>
<dbReference type="NCBIfam" id="TIGR00177">
    <property type="entry name" value="molyb_syn"/>
    <property type="match status" value="1"/>
</dbReference>
<dbReference type="SUPFAM" id="SSF53218">
    <property type="entry name" value="Molybdenum cofactor biosynthesis proteins"/>
    <property type="match status" value="1"/>
</dbReference>
<dbReference type="InterPro" id="IPR012245">
    <property type="entry name" value="MoaB"/>
</dbReference>
<comment type="similarity">
    <text evidence="3 6">Belongs to the MoaB/Mog family.</text>
</comment>
<dbReference type="PIRSF" id="PIRSF006443">
    <property type="entry name" value="MoaB"/>
    <property type="match status" value="1"/>
</dbReference>
<dbReference type="InterPro" id="IPR008284">
    <property type="entry name" value="MoCF_biosynth_CS"/>
</dbReference>
<proteinExistence type="inferred from homology"/>
<dbReference type="InterPro" id="IPR001453">
    <property type="entry name" value="MoaB/Mog_dom"/>
</dbReference>
<evidence type="ECO:0000313" key="9">
    <source>
        <dbReference type="Proteomes" id="UP000605427"/>
    </source>
</evidence>
<evidence type="ECO:0000259" key="7">
    <source>
        <dbReference type="SMART" id="SM00852"/>
    </source>
</evidence>
<keyword evidence="9" id="KW-1185">Reference proteome</keyword>
<comment type="function">
    <text evidence="1 6">May be involved in the biosynthesis of molybdopterin.</text>
</comment>
<dbReference type="RefSeq" id="WP_172238694.1">
    <property type="nucleotide sequence ID" value="NZ_BMDD01000001.1"/>
</dbReference>
<dbReference type="InterPro" id="IPR036425">
    <property type="entry name" value="MoaB/Mog-like_dom_sf"/>
</dbReference>
<evidence type="ECO:0000256" key="6">
    <source>
        <dbReference type="PIRNR" id="PIRNR006443"/>
    </source>
</evidence>
<reference evidence="9" key="1">
    <citation type="journal article" date="2019" name="Int. J. Syst. Evol. Microbiol.">
        <title>The Global Catalogue of Microorganisms (GCM) 10K type strain sequencing project: providing services to taxonomists for standard genome sequencing and annotation.</title>
        <authorList>
            <consortium name="The Broad Institute Genomics Platform"/>
            <consortium name="The Broad Institute Genome Sequencing Center for Infectious Disease"/>
            <person name="Wu L."/>
            <person name="Ma J."/>
        </authorList>
    </citation>
    <scope>NUCLEOTIDE SEQUENCE [LARGE SCALE GENOMIC DNA]</scope>
    <source>
        <strain evidence="9">CCM 8702</strain>
    </source>
</reference>
<evidence type="ECO:0000313" key="8">
    <source>
        <dbReference type="EMBL" id="GGH69880.1"/>
    </source>
</evidence>
<protein>
    <recommendedName>
        <fullName evidence="4 6">Molybdenum cofactor biosynthesis protein B</fullName>
    </recommendedName>
</protein>
<accession>A0ABQ1ZN84</accession>
<dbReference type="PANTHER" id="PTHR43232:SF2">
    <property type="entry name" value="MOLYBDENUM COFACTOR BIOSYNTHESIS PROTEIN B"/>
    <property type="match status" value="1"/>
</dbReference>
<keyword evidence="5 6" id="KW-0501">Molybdenum cofactor biosynthesis</keyword>
<evidence type="ECO:0000256" key="5">
    <source>
        <dbReference type="ARBA" id="ARBA00023150"/>
    </source>
</evidence>
<evidence type="ECO:0000256" key="3">
    <source>
        <dbReference type="ARBA" id="ARBA00006112"/>
    </source>
</evidence>
<feature type="domain" description="MoaB/Mog" evidence="7">
    <location>
        <begin position="18"/>
        <end position="163"/>
    </location>
</feature>
<organism evidence="8 9">
    <name type="scientific">Saccharibacillus endophyticus</name>
    <dbReference type="NCBI Taxonomy" id="2060666"/>
    <lineage>
        <taxon>Bacteria</taxon>
        <taxon>Bacillati</taxon>
        <taxon>Bacillota</taxon>
        <taxon>Bacilli</taxon>
        <taxon>Bacillales</taxon>
        <taxon>Paenibacillaceae</taxon>
        <taxon>Saccharibacillus</taxon>
    </lineage>
</organism>
<evidence type="ECO:0000256" key="2">
    <source>
        <dbReference type="ARBA" id="ARBA00005046"/>
    </source>
</evidence>
<dbReference type="EMBL" id="BMDD01000001">
    <property type="protein sequence ID" value="GGH69880.1"/>
    <property type="molecule type" value="Genomic_DNA"/>
</dbReference>
<sequence>MSEYIPDQTGNERAIRLALLTVSDTRTKETDKSGGRILELAGEAGIEVAEYTLCADDAEAIHSIVAGWLLRGEIDAIITTGGTGIAARDVTLEAVRPLFEKELDGFGELFRYLSFAEDIGTRSVLSRAAAGTAKEKVIFALPGSTGAVTLAMKRIILPELRHMLHELTKHRLEH</sequence>
<dbReference type="CDD" id="cd00886">
    <property type="entry name" value="MogA_MoaB"/>
    <property type="match status" value="1"/>
</dbReference>